<gene>
    <name evidence="1" type="ORF">PIL02S_07088</name>
</gene>
<dbReference type="RefSeq" id="WP_110823340.1">
    <property type="nucleotide sequence ID" value="NZ_PRLG01000039.1"/>
</dbReference>
<evidence type="ECO:0000313" key="2">
    <source>
        <dbReference type="Proteomes" id="UP000247459"/>
    </source>
</evidence>
<proteinExistence type="predicted"/>
<dbReference type="AlphaFoldDB" id="A0A2W0C1E1"/>
<dbReference type="EMBL" id="PRLG01000039">
    <property type="protein sequence ID" value="PYY25474.1"/>
    <property type="molecule type" value="Genomic_DNA"/>
</dbReference>
<dbReference type="OrthoDB" id="7888911at2"/>
<accession>A0A2W0C1E1</accession>
<comment type="caution">
    <text evidence="1">The sequence shown here is derived from an EMBL/GenBank/DDBJ whole genome shotgun (WGS) entry which is preliminary data.</text>
</comment>
<organism evidence="1 2">
    <name type="scientific">Paenibacillus illinoisensis</name>
    <dbReference type="NCBI Taxonomy" id="59845"/>
    <lineage>
        <taxon>Bacteria</taxon>
        <taxon>Bacillati</taxon>
        <taxon>Bacillota</taxon>
        <taxon>Bacilli</taxon>
        <taxon>Bacillales</taxon>
        <taxon>Paenibacillaceae</taxon>
        <taxon>Paenibacillus</taxon>
    </lineage>
</organism>
<evidence type="ECO:0000313" key="1">
    <source>
        <dbReference type="EMBL" id="PYY25474.1"/>
    </source>
</evidence>
<name>A0A2W0C1E1_9BACL</name>
<reference evidence="1 2" key="1">
    <citation type="submission" date="2018-01" db="EMBL/GenBank/DDBJ databases">
        <title>Genome sequence of the PGP bacterium Paenibacillus illinoisensis E3.</title>
        <authorList>
            <person name="Rolli E."/>
            <person name="Marasco R."/>
            <person name="Bessem C."/>
            <person name="Michoud G."/>
            <person name="Gaiarsa S."/>
            <person name="Borin S."/>
            <person name="Daffonchio D."/>
        </authorList>
    </citation>
    <scope>NUCLEOTIDE SEQUENCE [LARGE SCALE GENOMIC DNA]</scope>
    <source>
        <strain evidence="1 2">E3</strain>
    </source>
</reference>
<sequence>MDKQCMRVLKKLYQHANGEYDSERQVTVYRTDTLTADEQDVLHTHGWVPNDLELIAHDEIIQQLIDLQQNEPLSWTTVTNAFVAGVGGSYPRGISALGSYHMMVHMQHHAYEEAKHFHCCKYCGLSRNSNDAWDNLSFIRYAVHLGHDYSSNSLGTYADLTELVSLLEHESITPSEEDIHTFNQLLHSLDQAESEESPGKYEKRLTAENLIKGQAGIRRGILKSLSRVGVLPNQILSLHPDHWTNIEELLNAELLLSNTKGRSDMEMPWAGWQGKLGVDWEKARQLFGSMILHHS</sequence>
<dbReference type="Proteomes" id="UP000247459">
    <property type="component" value="Unassembled WGS sequence"/>
</dbReference>
<protein>
    <submittedName>
        <fullName evidence="1">Uncharacterized protein</fullName>
    </submittedName>
</protein>